<accession>A0A0E9TWN4</accession>
<sequence length="47" mass="5110">MWCMVHRAARFQSTYKSCRVAGDCSPGRGTSCAVISSLLFPLSAFPI</sequence>
<proteinExistence type="predicted"/>
<name>A0A0E9TWN4_ANGAN</name>
<reference evidence="1" key="1">
    <citation type="submission" date="2014-11" db="EMBL/GenBank/DDBJ databases">
        <authorList>
            <person name="Amaro Gonzalez C."/>
        </authorList>
    </citation>
    <scope>NUCLEOTIDE SEQUENCE</scope>
</reference>
<reference evidence="1" key="2">
    <citation type="journal article" date="2015" name="Fish Shellfish Immunol.">
        <title>Early steps in the European eel (Anguilla anguilla)-Vibrio vulnificus interaction in the gills: Role of the RtxA13 toxin.</title>
        <authorList>
            <person name="Callol A."/>
            <person name="Pajuelo D."/>
            <person name="Ebbesson L."/>
            <person name="Teles M."/>
            <person name="MacKenzie S."/>
            <person name="Amaro C."/>
        </authorList>
    </citation>
    <scope>NUCLEOTIDE SEQUENCE</scope>
</reference>
<organism evidence="1">
    <name type="scientific">Anguilla anguilla</name>
    <name type="common">European freshwater eel</name>
    <name type="synonym">Muraena anguilla</name>
    <dbReference type="NCBI Taxonomy" id="7936"/>
    <lineage>
        <taxon>Eukaryota</taxon>
        <taxon>Metazoa</taxon>
        <taxon>Chordata</taxon>
        <taxon>Craniata</taxon>
        <taxon>Vertebrata</taxon>
        <taxon>Euteleostomi</taxon>
        <taxon>Actinopterygii</taxon>
        <taxon>Neopterygii</taxon>
        <taxon>Teleostei</taxon>
        <taxon>Anguilliformes</taxon>
        <taxon>Anguillidae</taxon>
        <taxon>Anguilla</taxon>
    </lineage>
</organism>
<protein>
    <submittedName>
        <fullName evidence="1">Uncharacterized protein</fullName>
    </submittedName>
</protein>
<dbReference type="AlphaFoldDB" id="A0A0E9TWN4"/>
<evidence type="ECO:0000313" key="1">
    <source>
        <dbReference type="EMBL" id="JAH57867.1"/>
    </source>
</evidence>
<dbReference type="EMBL" id="GBXM01050710">
    <property type="protein sequence ID" value="JAH57867.1"/>
    <property type="molecule type" value="Transcribed_RNA"/>
</dbReference>